<dbReference type="SMART" id="SM00355">
    <property type="entry name" value="ZnF_C2H2"/>
    <property type="match status" value="3"/>
</dbReference>
<feature type="domain" description="C2H2-type" evidence="1">
    <location>
        <begin position="127"/>
        <end position="150"/>
    </location>
</feature>
<sequence>MVFHGSEFFPSLPDDCVCQHCHQILSKELNALTTHTGQCKDTPRPDTSHAYVCYKCSYHTQSLDRITDHIKKHIRDNHNRDNDNRDNDIKKHMRDKNYGCPYCPYTARIRSQVKNHMITKHSNVSRMKCEFCNFSTKLIPQLRFHMNHKHANIL</sequence>
<feature type="domain" description="C2H2-type" evidence="1">
    <location>
        <begin position="98"/>
        <end position="121"/>
    </location>
</feature>
<reference evidence="2" key="1">
    <citation type="submission" date="2021-05" db="EMBL/GenBank/DDBJ databases">
        <authorList>
            <person name="Alioto T."/>
            <person name="Alioto T."/>
            <person name="Gomez Garrido J."/>
        </authorList>
    </citation>
    <scope>NUCLEOTIDE SEQUENCE</scope>
</reference>
<feature type="domain" description="C2H2-type" evidence="1">
    <location>
        <begin position="51"/>
        <end position="73"/>
    </location>
</feature>
<dbReference type="Gene3D" id="3.30.160.60">
    <property type="entry name" value="Classic Zinc Finger"/>
    <property type="match status" value="1"/>
</dbReference>
<proteinExistence type="predicted"/>
<evidence type="ECO:0000313" key="2">
    <source>
        <dbReference type="EMBL" id="CAG6767761.1"/>
    </source>
</evidence>
<accession>A0A8D9AM94</accession>
<protein>
    <submittedName>
        <fullName evidence="2">Zinc finger protein 335</fullName>
    </submittedName>
</protein>
<evidence type="ECO:0000259" key="1">
    <source>
        <dbReference type="SMART" id="SM00355"/>
    </source>
</evidence>
<dbReference type="AlphaFoldDB" id="A0A8D9AM94"/>
<dbReference type="InterPro" id="IPR036236">
    <property type="entry name" value="Znf_C2H2_sf"/>
</dbReference>
<name>A0A8D9AM94_9HEMI</name>
<dbReference type="EMBL" id="HBUF01574424">
    <property type="protein sequence ID" value="CAG6767761.1"/>
    <property type="molecule type" value="Transcribed_RNA"/>
</dbReference>
<dbReference type="InterPro" id="IPR013087">
    <property type="entry name" value="Znf_C2H2_type"/>
</dbReference>
<dbReference type="SUPFAM" id="SSF57667">
    <property type="entry name" value="beta-beta-alpha zinc fingers"/>
    <property type="match status" value="1"/>
</dbReference>
<organism evidence="2">
    <name type="scientific">Cacopsylla melanoneura</name>
    <dbReference type="NCBI Taxonomy" id="428564"/>
    <lineage>
        <taxon>Eukaryota</taxon>
        <taxon>Metazoa</taxon>
        <taxon>Ecdysozoa</taxon>
        <taxon>Arthropoda</taxon>
        <taxon>Hexapoda</taxon>
        <taxon>Insecta</taxon>
        <taxon>Pterygota</taxon>
        <taxon>Neoptera</taxon>
        <taxon>Paraneoptera</taxon>
        <taxon>Hemiptera</taxon>
        <taxon>Sternorrhyncha</taxon>
        <taxon>Psylloidea</taxon>
        <taxon>Psyllidae</taxon>
        <taxon>Psyllinae</taxon>
        <taxon>Cacopsylla</taxon>
    </lineage>
</organism>